<accession>A0A397JAF0</accession>
<evidence type="ECO:0000313" key="2">
    <source>
        <dbReference type="EMBL" id="RHZ84042.1"/>
    </source>
</evidence>
<sequence length="166" mass="18510">MKNEVGGKKANERIYDFIIAQLGNKRNTSQKQTQEQKKSIETEVSILDAEASSLCETIPNYMTHISNSSDVDETSEEVKSLPETEVSNSSSSEPSRENDQDSDLSEAEIPIRVGTVGHGTWDIGIVKKPRDIQNVQYCIWVSNSSSSEPSRENDQDSDLSEAEMFF</sequence>
<protein>
    <submittedName>
        <fullName evidence="2">Uncharacterized protein</fullName>
    </submittedName>
</protein>
<keyword evidence="3" id="KW-1185">Reference proteome</keyword>
<evidence type="ECO:0000313" key="3">
    <source>
        <dbReference type="Proteomes" id="UP000266861"/>
    </source>
</evidence>
<dbReference type="Proteomes" id="UP000266861">
    <property type="component" value="Unassembled WGS sequence"/>
</dbReference>
<feature type="region of interest" description="Disordered" evidence="1">
    <location>
        <begin position="143"/>
        <end position="166"/>
    </location>
</feature>
<comment type="caution">
    <text evidence="2">The sequence shown here is derived from an EMBL/GenBank/DDBJ whole genome shotgun (WGS) entry which is preliminary data.</text>
</comment>
<evidence type="ECO:0000256" key="1">
    <source>
        <dbReference type="SAM" id="MobiDB-lite"/>
    </source>
</evidence>
<dbReference type="AlphaFoldDB" id="A0A397JAF0"/>
<feature type="compositionally biased region" description="Acidic residues" evidence="1">
    <location>
        <begin position="155"/>
        <end position="166"/>
    </location>
</feature>
<feature type="region of interest" description="Disordered" evidence="1">
    <location>
        <begin position="64"/>
        <end position="111"/>
    </location>
</feature>
<name>A0A397JAF0_9GLOM</name>
<organism evidence="2 3">
    <name type="scientific">Diversispora epigaea</name>
    <dbReference type="NCBI Taxonomy" id="1348612"/>
    <lineage>
        <taxon>Eukaryota</taxon>
        <taxon>Fungi</taxon>
        <taxon>Fungi incertae sedis</taxon>
        <taxon>Mucoromycota</taxon>
        <taxon>Glomeromycotina</taxon>
        <taxon>Glomeromycetes</taxon>
        <taxon>Diversisporales</taxon>
        <taxon>Diversisporaceae</taxon>
        <taxon>Diversispora</taxon>
    </lineage>
</organism>
<dbReference type="EMBL" id="PQFF01000082">
    <property type="protein sequence ID" value="RHZ84042.1"/>
    <property type="molecule type" value="Genomic_DNA"/>
</dbReference>
<gene>
    <name evidence="2" type="ORF">Glove_86g121</name>
</gene>
<proteinExistence type="predicted"/>
<feature type="compositionally biased region" description="Low complexity" evidence="1">
    <location>
        <begin position="83"/>
        <end position="93"/>
    </location>
</feature>
<feature type="region of interest" description="Disordered" evidence="1">
    <location>
        <begin position="22"/>
        <end position="42"/>
    </location>
</feature>
<reference evidence="2 3" key="1">
    <citation type="submission" date="2018-08" db="EMBL/GenBank/DDBJ databases">
        <title>Genome and evolution of the arbuscular mycorrhizal fungus Diversispora epigaea (formerly Glomus versiforme) and its bacterial endosymbionts.</title>
        <authorList>
            <person name="Sun X."/>
            <person name="Fei Z."/>
            <person name="Harrison M."/>
        </authorList>
    </citation>
    <scope>NUCLEOTIDE SEQUENCE [LARGE SCALE GENOMIC DNA]</scope>
    <source>
        <strain evidence="2 3">IT104</strain>
    </source>
</reference>